<sequence length="64" mass="7474">MTPRSKQIERALVPAFFSGSQERTILMRSTKRGTHVPEEGIWIIEEVEALIHILESDRRDQVHF</sequence>
<name>A0ABQ1GG99_9BACL</name>
<dbReference type="EMBL" id="BMEX01000004">
    <property type="protein sequence ID" value="GGA43209.1"/>
    <property type="molecule type" value="Genomic_DNA"/>
</dbReference>
<keyword evidence="2" id="KW-1185">Reference proteome</keyword>
<accession>A0ABQ1GG99</accession>
<gene>
    <name evidence="1" type="ORF">GCM10007416_15340</name>
</gene>
<reference evidence="2" key="1">
    <citation type="journal article" date="2019" name="Int. J. Syst. Evol. Microbiol.">
        <title>The Global Catalogue of Microorganisms (GCM) 10K type strain sequencing project: providing services to taxonomists for standard genome sequencing and annotation.</title>
        <authorList>
            <consortium name="The Broad Institute Genomics Platform"/>
            <consortium name="The Broad Institute Genome Sequencing Center for Infectious Disease"/>
            <person name="Wu L."/>
            <person name="Ma J."/>
        </authorList>
    </citation>
    <scope>NUCLEOTIDE SEQUENCE [LARGE SCALE GENOMIC DNA]</scope>
    <source>
        <strain evidence="2">CGMCC 1.12404</strain>
    </source>
</reference>
<evidence type="ECO:0000313" key="2">
    <source>
        <dbReference type="Proteomes" id="UP000617979"/>
    </source>
</evidence>
<evidence type="ECO:0000313" key="1">
    <source>
        <dbReference type="EMBL" id="GGA43209.1"/>
    </source>
</evidence>
<comment type="caution">
    <text evidence="1">The sequence shown here is derived from an EMBL/GenBank/DDBJ whole genome shotgun (WGS) entry which is preliminary data.</text>
</comment>
<protein>
    <submittedName>
        <fullName evidence="1">Uncharacterized protein</fullName>
    </submittedName>
</protein>
<organism evidence="1 2">
    <name type="scientific">Kroppenstedtia guangzhouensis</name>
    <dbReference type="NCBI Taxonomy" id="1274356"/>
    <lineage>
        <taxon>Bacteria</taxon>
        <taxon>Bacillati</taxon>
        <taxon>Bacillota</taxon>
        <taxon>Bacilli</taxon>
        <taxon>Bacillales</taxon>
        <taxon>Thermoactinomycetaceae</taxon>
        <taxon>Kroppenstedtia</taxon>
    </lineage>
</organism>
<dbReference type="Proteomes" id="UP000617979">
    <property type="component" value="Unassembled WGS sequence"/>
</dbReference>
<proteinExistence type="predicted"/>